<feature type="transmembrane region" description="Helical" evidence="1">
    <location>
        <begin position="83"/>
        <end position="100"/>
    </location>
</feature>
<keyword evidence="3" id="KW-1185">Reference proteome</keyword>
<accession>A0ABM5WUC4</accession>
<dbReference type="EMBL" id="CP013661">
    <property type="protein sequence ID" value="ALS77897.1"/>
    <property type="molecule type" value="Genomic_DNA"/>
</dbReference>
<evidence type="ECO:0000313" key="3">
    <source>
        <dbReference type="Proteomes" id="UP000065533"/>
    </source>
</evidence>
<evidence type="ECO:0008006" key="4">
    <source>
        <dbReference type="Google" id="ProtNLM"/>
    </source>
</evidence>
<keyword evidence="1" id="KW-0472">Membrane</keyword>
<protein>
    <recommendedName>
        <fullName evidence="4">GGDEF domain-containing protein</fullName>
    </recommendedName>
</protein>
<reference evidence="2" key="1">
    <citation type="submission" date="2016-01" db="EMBL/GenBank/DDBJ databases">
        <title>Complete genome of Planococcus kocurri type strain.</title>
        <authorList>
            <person name="See-Too W.S."/>
        </authorList>
    </citation>
    <scope>NUCLEOTIDE SEQUENCE [LARGE SCALE GENOMIC DNA]</scope>
    <source>
        <strain evidence="2">ATCC 43650</strain>
    </source>
</reference>
<dbReference type="Proteomes" id="UP000065533">
    <property type="component" value="Chromosome"/>
</dbReference>
<dbReference type="RefSeq" id="WP_058384568.1">
    <property type="nucleotide sequence ID" value="NZ_CP013661.2"/>
</dbReference>
<gene>
    <name evidence="2" type="ORF">AUO94_04215</name>
</gene>
<evidence type="ECO:0000256" key="1">
    <source>
        <dbReference type="SAM" id="Phobius"/>
    </source>
</evidence>
<keyword evidence="1" id="KW-1133">Transmembrane helix</keyword>
<keyword evidence="1" id="KW-0812">Transmembrane</keyword>
<organism evidence="2 3">
    <name type="scientific">Planococcus kocurii</name>
    <dbReference type="NCBI Taxonomy" id="1374"/>
    <lineage>
        <taxon>Bacteria</taxon>
        <taxon>Bacillati</taxon>
        <taxon>Bacillota</taxon>
        <taxon>Bacilli</taxon>
        <taxon>Bacillales</taxon>
        <taxon>Caryophanaceae</taxon>
        <taxon>Planococcus</taxon>
    </lineage>
</organism>
<proteinExistence type="predicted"/>
<evidence type="ECO:0000313" key="2">
    <source>
        <dbReference type="EMBL" id="ALS77897.1"/>
    </source>
</evidence>
<feature type="transmembrane region" description="Helical" evidence="1">
    <location>
        <begin position="51"/>
        <end position="71"/>
    </location>
</feature>
<sequence length="252" mass="29077">MKKNVIMATLILGVLINGWAIAYFALPFYYAVLLIAGLSLVIMTVIHERFVFLYAIAVSLVYGGFLTTYSFVNLKSQEVQLLYMYDHLLLTSFLLLYWILMNSIKKTGYENVELQRQVQLLQKYTGVTKLLTLTEFNEQAQWLLTSTERNKEEVWLVKIDIHFSNKRTKANLQEDIERLALQTIRQKFDLITSSNGVIYVLLKNTHAEGAQQMIERFKDKTQNDLNFIDPPFSFMKTVVENAGQLASLVGRL</sequence>
<name>A0ABM5WUC4_9BACL</name>